<dbReference type="AlphaFoldDB" id="E0DH90"/>
<dbReference type="RefSeq" id="WP_005526794.1">
    <property type="nucleotide sequence ID" value="NZ_ACSH02000006.1"/>
</dbReference>
<keyword evidence="2" id="KW-0238">DNA-binding</keyword>
<gene>
    <name evidence="2" type="ORF">HMPREF0299_5042</name>
</gene>
<proteinExistence type="predicted"/>
<dbReference type="GO" id="GO:0003677">
    <property type="term" value="F:DNA binding"/>
    <property type="evidence" value="ECO:0007669"/>
    <property type="project" value="UniProtKB-KW"/>
</dbReference>
<dbReference type="PROSITE" id="PS50943">
    <property type="entry name" value="HTH_CROC1"/>
    <property type="match status" value="1"/>
</dbReference>
<dbReference type="GeneID" id="84574663"/>
<dbReference type="SMART" id="SM00530">
    <property type="entry name" value="HTH_XRE"/>
    <property type="match status" value="1"/>
</dbReference>
<dbReference type="InterPro" id="IPR010982">
    <property type="entry name" value="Lambda_DNA-bd_dom_sf"/>
</dbReference>
<dbReference type="Gene3D" id="1.10.260.40">
    <property type="entry name" value="lambda repressor-like DNA-binding domains"/>
    <property type="match status" value="1"/>
</dbReference>
<dbReference type="InterPro" id="IPR001387">
    <property type="entry name" value="Cro/C1-type_HTH"/>
</dbReference>
<feature type="domain" description="HTH cro/C1-type" evidence="1">
    <location>
        <begin position="18"/>
        <end position="77"/>
    </location>
</feature>
<sequence length="169" mass="19332">MTEPVFISENPESFGVAIKRLREAQGWTRADFLRQLGKTGYYMHATTLKRIEEGEQIAKVHEAVIISRLFGVTVEEMGPVGMDEEKQLLAYLKHSNTLFADIGARFTEIVSSWLQERQTLQQHVERANELGLAESNEDLSTAHQLLLKFGTFEAIQKDVLNRLKEKENR</sequence>
<protein>
    <submittedName>
        <fullName evidence="2">DNA-binding helix-turn-helix protein</fullName>
    </submittedName>
</protein>
<dbReference type="CDD" id="cd00093">
    <property type="entry name" value="HTH_XRE"/>
    <property type="match status" value="1"/>
</dbReference>
<dbReference type="SUPFAM" id="SSF47413">
    <property type="entry name" value="lambda repressor-like DNA-binding domains"/>
    <property type="match status" value="1"/>
</dbReference>
<dbReference type="OrthoDB" id="4427954at2"/>
<dbReference type="STRING" id="553207.HMPREF0299_5042"/>
<name>E0DH90_9CORY</name>
<evidence type="ECO:0000313" key="3">
    <source>
        <dbReference type="Proteomes" id="UP000004218"/>
    </source>
</evidence>
<evidence type="ECO:0000313" key="2">
    <source>
        <dbReference type="EMBL" id="EFM48316.1"/>
    </source>
</evidence>
<dbReference type="Pfam" id="PF13560">
    <property type="entry name" value="HTH_31"/>
    <property type="match status" value="1"/>
</dbReference>
<dbReference type="Proteomes" id="UP000004218">
    <property type="component" value="Unassembled WGS sequence"/>
</dbReference>
<evidence type="ECO:0000259" key="1">
    <source>
        <dbReference type="PROSITE" id="PS50943"/>
    </source>
</evidence>
<reference evidence="2" key="1">
    <citation type="submission" date="2010-08" db="EMBL/GenBank/DDBJ databases">
        <authorList>
            <person name="Harkins D.M."/>
            <person name="Madupu R."/>
            <person name="Durkin A.S."/>
            <person name="Torralba M."/>
            <person name="Methe B."/>
            <person name="Sutton G.G."/>
            <person name="Nelson K.E."/>
        </authorList>
    </citation>
    <scope>NUCLEOTIDE SEQUENCE [LARGE SCALE GENOMIC DNA]</scope>
    <source>
        <strain evidence="2">ATCC 14266</strain>
    </source>
</reference>
<keyword evidence="3" id="KW-1185">Reference proteome</keyword>
<comment type="caution">
    <text evidence="2">The sequence shown here is derived from an EMBL/GenBank/DDBJ whole genome shotgun (WGS) entry which is preliminary data.</text>
</comment>
<organism evidence="2 3">
    <name type="scientific">Corynebacterium matruchotii ATCC 14266</name>
    <dbReference type="NCBI Taxonomy" id="553207"/>
    <lineage>
        <taxon>Bacteria</taxon>
        <taxon>Bacillati</taxon>
        <taxon>Actinomycetota</taxon>
        <taxon>Actinomycetes</taxon>
        <taxon>Mycobacteriales</taxon>
        <taxon>Corynebacteriaceae</taxon>
        <taxon>Corynebacterium</taxon>
    </lineage>
</organism>
<dbReference type="EMBL" id="ACSH02000006">
    <property type="protein sequence ID" value="EFM48316.1"/>
    <property type="molecule type" value="Genomic_DNA"/>
</dbReference>
<accession>E0DH90</accession>